<dbReference type="PROSITE" id="PS51257">
    <property type="entry name" value="PROKAR_LIPOPROTEIN"/>
    <property type="match status" value="1"/>
</dbReference>
<sequence>MCRSRITTFVLLVLACALFSGCSTPKHTNTLMFGTNTKVGFDIGYDAATTSGNILLGYDRQEAVWLPLLANRDKDGNSSANTQMLFKGEEGANNRDTYSVLASFGADFNGKGAATGVESGSGLAQYFATGLAARTLADKGGADLVKVSANGVTQEIKDAATAQIATWNKSVSRIIAFVQKGGNVDGERLALLLPNTGLGDNFKDKYAGNPIDKFKKDLNGRYQSNIEALAKNIQE</sequence>
<dbReference type="Proteomes" id="UP000269883">
    <property type="component" value="Chromosome"/>
</dbReference>
<keyword evidence="3" id="KW-1185">Reference proteome</keyword>
<reference evidence="2 3" key="1">
    <citation type="journal article" date="2018" name="Sci. Adv.">
        <title>Multi-heme cytochromes provide a pathway for survival in energy-limited environments.</title>
        <authorList>
            <person name="Deng X."/>
            <person name="Dohmae N."/>
            <person name="Nealson K.H."/>
            <person name="Hashimoto K."/>
            <person name="Okamoto A."/>
        </authorList>
    </citation>
    <scope>NUCLEOTIDE SEQUENCE [LARGE SCALE GENOMIC DNA]</scope>
    <source>
        <strain evidence="2 3">IS5</strain>
    </source>
</reference>
<evidence type="ECO:0000313" key="3">
    <source>
        <dbReference type="Proteomes" id="UP000269883"/>
    </source>
</evidence>
<feature type="chain" id="PRO_5016387813" evidence="1">
    <location>
        <begin position="29"/>
        <end position="235"/>
    </location>
</feature>
<name>A0A2Z6AX46_9BACT</name>
<dbReference type="EMBL" id="AP017378">
    <property type="protein sequence ID" value="BBD07775.1"/>
    <property type="molecule type" value="Genomic_DNA"/>
</dbReference>
<dbReference type="AlphaFoldDB" id="A0A2Z6AX46"/>
<keyword evidence="1" id="KW-0732">Signal</keyword>
<accession>A0A2Z6AX46</accession>
<feature type="signal peptide" evidence="1">
    <location>
        <begin position="1"/>
        <end position="28"/>
    </location>
</feature>
<gene>
    <name evidence="2" type="ORF">DFE_1049</name>
</gene>
<dbReference type="KEGG" id="dfl:DFE_1049"/>
<proteinExistence type="predicted"/>
<evidence type="ECO:0000313" key="2">
    <source>
        <dbReference type="EMBL" id="BBD07775.1"/>
    </source>
</evidence>
<evidence type="ECO:0000256" key="1">
    <source>
        <dbReference type="SAM" id="SignalP"/>
    </source>
</evidence>
<organism evidence="2 3">
    <name type="scientific">Desulfovibrio ferrophilus</name>
    <dbReference type="NCBI Taxonomy" id="241368"/>
    <lineage>
        <taxon>Bacteria</taxon>
        <taxon>Pseudomonadati</taxon>
        <taxon>Thermodesulfobacteriota</taxon>
        <taxon>Desulfovibrionia</taxon>
        <taxon>Desulfovibrionales</taxon>
        <taxon>Desulfovibrionaceae</taxon>
        <taxon>Desulfovibrio</taxon>
    </lineage>
</organism>
<protein>
    <submittedName>
        <fullName evidence="2">Uncharacterized protein</fullName>
    </submittedName>
</protein>